<dbReference type="SMART" id="SM00060">
    <property type="entry name" value="FN3"/>
    <property type="match status" value="4"/>
</dbReference>
<name>A0A6P8HYN4_ACTTE</name>
<dbReference type="PROSITE" id="PS01285">
    <property type="entry name" value="FA58C_1"/>
    <property type="match status" value="1"/>
</dbReference>
<dbReference type="InterPro" id="IPR036179">
    <property type="entry name" value="Ig-like_dom_sf"/>
</dbReference>
<keyword evidence="1" id="KW-0472">Membrane</keyword>
<dbReference type="Gene3D" id="2.60.40.10">
    <property type="entry name" value="Immunoglobulins"/>
    <property type="match status" value="5"/>
</dbReference>
<dbReference type="Proteomes" id="UP000515163">
    <property type="component" value="Unplaced"/>
</dbReference>
<dbReference type="InParanoid" id="A0A6P8HYN4"/>
<feature type="domain" description="F5/8 type C" evidence="2">
    <location>
        <begin position="87"/>
        <end position="234"/>
    </location>
</feature>
<dbReference type="SUPFAM" id="SSF48726">
    <property type="entry name" value="Immunoglobulin"/>
    <property type="match status" value="1"/>
</dbReference>
<feature type="domain" description="Ig-like" evidence="3">
    <location>
        <begin position="454"/>
        <end position="531"/>
    </location>
</feature>
<dbReference type="GeneID" id="116294321"/>
<feature type="domain" description="Fibronectin type-III" evidence="4">
    <location>
        <begin position="564"/>
        <end position="657"/>
    </location>
</feature>
<dbReference type="InterPro" id="IPR008979">
    <property type="entry name" value="Galactose-bd-like_sf"/>
</dbReference>
<proteinExistence type="predicted"/>
<dbReference type="Pfam" id="PF00041">
    <property type="entry name" value="fn3"/>
    <property type="match status" value="4"/>
</dbReference>
<feature type="non-terminal residue" evidence="6">
    <location>
        <position position="976"/>
    </location>
</feature>
<dbReference type="SUPFAM" id="SSF49785">
    <property type="entry name" value="Galactose-binding domain-like"/>
    <property type="match status" value="3"/>
</dbReference>
<protein>
    <submittedName>
        <fullName evidence="6">Uncharacterized protein LOC116294321</fullName>
    </submittedName>
</protein>
<dbReference type="Pfam" id="PF13927">
    <property type="entry name" value="Ig_3"/>
    <property type="match status" value="1"/>
</dbReference>
<dbReference type="SMART" id="SM00408">
    <property type="entry name" value="IGc2"/>
    <property type="match status" value="1"/>
</dbReference>
<dbReference type="CDD" id="cd00057">
    <property type="entry name" value="FA58C"/>
    <property type="match status" value="2"/>
</dbReference>
<organism evidence="5 6">
    <name type="scientific">Actinia tenebrosa</name>
    <name type="common">Australian red waratah sea anemone</name>
    <dbReference type="NCBI Taxonomy" id="6105"/>
    <lineage>
        <taxon>Eukaryota</taxon>
        <taxon>Metazoa</taxon>
        <taxon>Cnidaria</taxon>
        <taxon>Anthozoa</taxon>
        <taxon>Hexacorallia</taxon>
        <taxon>Actiniaria</taxon>
        <taxon>Actiniidae</taxon>
        <taxon>Actinia</taxon>
    </lineage>
</organism>
<keyword evidence="1" id="KW-0812">Transmembrane</keyword>
<dbReference type="OrthoDB" id="5977572at2759"/>
<evidence type="ECO:0000259" key="2">
    <source>
        <dbReference type="PROSITE" id="PS50022"/>
    </source>
</evidence>
<accession>A0A6P8HYN4</accession>
<dbReference type="InterPro" id="IPR003598">
    <property type="entry name" value="Ig_sub2"/>
</dbReference>
<feature type="domain" description="Fibronectin type-III" evidence="4">
    <location>
        <begin position="861"/>
        <end position="958"/>
    </location>
</feature>
<dbReference type="InterPro" id="IPR003961">
    <property type="entry name" value="FN3_dom"/>
</dbReference>
<feature type="domain" description="F5/8 type C" evidence="2">
    <location>
        <begin position="302"/>
        <end position="448"/>
    </location>
</feature>
<keyword evidence="1" id="KW-1133">Transmembrane helix</keyword>
<reference evidence="6" key="1">
    <citation type="submission" date="2025-08" db="UniProtKB">
        <authorList>
            <consortium name="RefSeq"/>
        </authorList>
    </citation>
    <scope>IDENTIFICATION</scope>
    <source>
        <tissue evidence="6">Tentacle</tissue>
    </source>
</reference>
<evidence type="ECO:0000259" key="3">
    <source>
        <dbReference type="PROSITE" id="PS50835"/>
    </source>
</evidence>
<dbReference type="PANTHER" id="PTHR24543:SF291">
    <property type="entry name" value="SMOKE ALARM, ISOFORM D"/>
    <property type="match status" value="1"/>
</dbReference>
<evidence type="ECO:0000313" key="5">
    <source>
        <dbReference type="Proteomes" id="UP000515163"/>
    </source>
</evidence>
<dbReference type="SUPFAM" id="SSF49265">
    <property type="entry name" value="Fibronectin type III"/>
    <property type="match status" value="3"/>
</dbReference>
<evidence type="ECO:0000313" key="6">
    <source>
        <dbReference type="RefSeq" id="XP_031557770.1"/>
    </source>
</evidence>
<dbReference type="PROSITE" id="PS01286">
    <property type="entry name" value="FA58C_2"/>
    <property type="match status" value="1"/>
</dbReference>
<evidence type="ECO:0000259" key="4">
    <source>
        <dbReference type="PROSITE" id="PS50853"/>
    </source>
</evidence>
<feature type="transmembrane region" description="Helical" evidence="1">
    <location>
        <begin position="64"/>
        <end position="83"/>
    </location>
</feature>
<dbReference type="InterPro" id="IPR007110">
    <property type="entry name" value="Ig-like_dom"/>
</dbReference>
<dbReference type="FunFam" id="2.60.120.260:FF:000016">
    <property type="entry name" value="Contactin-associated protein-like 4 isoform 1"/>
    <property type="match status" value="1"/>
</dbReference>
<dbReference type="CDD" id="cd00063">
    <property type="entry name" value="FN3"/>
    <property type="match status" value="4"/>
</dbReference>
<sequence>MYGLQMFECRSSVNVPMRKFYLTNPQLLYLHNRSTQLNARARYPNETFSSYMNKMEGLIYSVRYFRVIATGLIFLINITAAFADNNCADRLIGVENRYIIPDSSFTATSKYDDRYYPYHARLNSNLKGWLPRTQSDPNDYLQIDLGLPYVICAVATLGCSDCNEWVTQYKISLSMDNTNWSLYKENGAVKLFDGNTNYGTIKKNTLTKQLTRYIRFIPTKKYRDKTMRVGIYGYLKERNYLAWPTHHNKSGEKEFSGNSERTTVVTNAISNPFRARFVRVLPKEFKQWKILRVDFKGLPLGCTSSLGLENSQIPDSHLTSSSSSDNFHAASRGRLYGSSSWCSQTIGNNEYIQVDLGQVKTVTGIATQGNPHMNAWVTSYKVGYSFDNRYWNEYKQGQVVKNLEGNSDRNAVRVNWVRNPIAARYIRITPQTHNSGGGHCLRFEVYGCDIFVAPKVILDTVDFILPSIKGSSITLTCSVLGEPAPDIQWFNNGTKINGATQSTLQVRFISAEDVVSKYNCTRQDPNTRAVVCNTFYTCRATYPNYVPSGGMNEASGKVTVFLNVFKAPNVTAKLNKRSITTKWPAMTASDDVGTINSYNIQLSNQSSTVTYNAHHPALNYTIEHLKPYTNYSIRVKAISVVGQGLWSSWLDVRTLIAEPEGLPSITGENVLSSQSIQLHFQYSQLDLLHGPMTGFRIFYKPEGGTQQQIAIDVGNVNMTTLTNLKKYTSYNISVAVRNTMYVGPACSVTIIRTLEDAPDIGPQKTTATKINDTTFLVTWQPLTTAQSNGVVTKYEIFWSIDIEGGRSGRSLQDMFNTTTQATQYILCNLRFCANYTVSVRGYTSVGPGPKSTINILTSLAQPTDVQAESQTKTSIRVRWEKPLPLSLVVYEYTIEVKGSKPYWSNYSFSSTHKQNGARTNTVIDGLNPGTSYEFWVTALAACGKSEKSVSSKKDTDIDNPVKPTGNSITLKNKFDV</sequence>
<dbReference type="PROSITE" id="PS50853">
    <property type="entry name" value="FN3"/>
    <property type="match status" value="4"/>
</dbReference>
<dbReference type="PROSITE" id="PS50022">
    <property type="entry name" value="FA58C_3"/>
    <property type="match status" value="2"/>
</dbReference>
<dbReference type="RefSeq" id="XP_031557770.1">
    <property type="nucleotide sequence ID" value="XM_031701910.1"/>
</dbReference>
<dbReference type="AlphaFoldDB" id="A0A6P8HYN4"/>
<keyword evidence="5" id="KW-1185">Reference proteome</keyword>
<dbReference type="Gene3D" id="2.60.120.260">
    <property type="entry name" value="Galactose-binding domain-like"/>
    <property type="match status" value="3"/>
</dbReference>
<dbReference type="PANTHER" id="PTHR24543">
    <property type="entry name" value="MULTICOPPER OXIDASE-RELATED"/>
    <property type="match status" value="1"/>
</dbReference>
<feature type="domain" description="Fibronectin type-III" evidence="4">
    <location>
        <begin position="761"/>
        <end position="860"/>
    </location>
</feature>
<feature type="domain" description="Fibronectin type-III" evidence="4">
    <location>
        <begin position="659"/>
        <end position="756"/>
    </location>
</feature>
<dbReference type="PROSITE" id="PS50835">
    <property type="entry name" value="IG_LIKE"/>
    <property type="match status" value="1"/>
</dbReference>
<dbReference type="InterPro" id="IPR013783">
    <property type="entry name" value="Ig-like_fold"/>
</dbReference>
<gene>
    <name evidence="6" type="primary">LOC116294321</name>
</gene>
<dbReference type="InterPro" id="IPR000421">
    <property type="entry name" value="FA58C"/>
</dbReference>
<dbReference type="Pfam" id="PF00754">
    <property type="entry name" value="F5_F8_type_C"/>
    <property type="match status" value="2"/>
</dbReference>
<evidence type="ECO:0000256" key="1">
    <source>
        <dbReference type="SAM" id="Phobius"/>
    </source>
</evidence>
<dbReference type="KEGG" id="aten:116294321"/>
<dbReference type="SMART" id="SM00231">
    <property type="entry name" value="FA58C"/>
    <property type="match status" value="2"/>
</dbReference>
<dbReference type="InterPro" id="IPR036116">
    <property type="entry name" value="FN3_sf"/>
</dbReference>